<feature type="region of interest" description="Disordered" evidence="1">
    <location>
        <begin position="30"/>
        <end position="69"/>
    </location>
</feature>
<name>A0A4U5NX34_STECR</name>
<evidence type="ECO:0000256" key="1">
    <source>
        <dbReference type="SAM" id="MobiDB-lite"/>
    </source>
</evidence>
<dbReference type="OrthoDB" id="10412084at2759"/>
<keyword evidence="4" id="KW-1185">Reference proteome</keyword>
<evidence type="ECO:0008006" key="5">
    <source>
        <dbReference type="Google" id="ProtNLM"/>
    </source>
</evidence>
<feature type="signal peptide" evidence="2">
    <location>
        <begin position="1"/>
        <end position="21"/>
    </location>
</feature>
<proteinExistence type="predicted"/>
<dbReference type="EMBL" id="AZBU02000003">
    <property type="protein sequence ID" value="TKR88118.1"/>
    <property type="molecule type" value="Genomic_DNA"/>
</dbReference>
<gene>
    <name evidence="3" type="ORF">L596_012408</name>
</gene>
<comment type="caution">
    <text evidence="3">The sequence shown here is derived from an EMBL/GenBank/DDBJ whole genome shotgun (WGS) entry which is preliminary data.</text>
</comment>
<feature type="compositionally biased region" description="Basic residues" evidence="1">
    <location>
        <begin position="47"/>
        <end position="67"/>
    </location>
</feature>
<feature type="compositionally biased region" description="Basic and acidic residues" evidence="1">
    <location>
        <begin position="30"/>
        <end position="39"/>
    </location>
</feature>
<dbReference type="AlphaFoldDB" id="A0A4U5NX34"/>
<reference evidence="3 4" key="1">
    <citation type="journal article" date="2015" name="Genome Biol.">
        <title>Comparative genomics of Steinernema reveals deeply conserved gene regulatory networks.</title>
        <authorList>
            <person name="Dillman A.R."/>
            <person name="Macchietto M."/>
            <person name="Porter C.F."/>
            <person name="Rogers A."/>
            <person name="Williams B."/>
            <person name="Antoshechkin I."/>
            <person name="Lee M.M."/>
            <person name="Goodwin Z."/>
            <person name="Lu X."/>
            <person name="Lewis E.E."/>
            <person name="Goodrich-Blair H."/>
            <person name="Stock S.P."/>
            <person name="Adams B.J."/>
            <person name="Sternberg P.W."/>
            <person name="Mortazavi A."/>
        </authorList>
    </citation>
    <scope>NUCLEOTIDE SEQUENCE [LARGE SCALE GENOMIC DNA]</scope>
    <source>
        <strain evidence="3 4">ALL</strain>
    </source>
</reference>
<protein>
    <recommendedName>
        <fullName evidence="5">BPTI/Kunitz inhibitor domain-containing protein</fullName>
    </recommendedName>
</protein>
<dbReference type="STRING" id="34508.A0A4U5NX34"/>
<reference evidence="3 4" key="2">
    <citation type="journal article" date="2019" name="G3 (Bethesda)">
        <title>Hybrid Assembly of the Genome of the Entomopathogenic Nematode Steinernema carpocapsae Identifies the X-Chromosome.</title>
        <authorList>
            <person name="Serra L."/>
            <person name="Macchietto M."/>
            <person name="Macias-Munoz A."/>
            <person name="McGill C.J."/>
            <person name="Rodriguez I.M."/>
            <person name="Rodriguez B."/>
            <person name="Murad R."/>
            <person name="Mortazavi A."/>
        </authorList>
    </citation>
    <scope>NUCLEOTIDE SEQUENCE [LARGE SCALE GENOMIC DNA]</scope>
    <source>
        <strain evidence="3 4">ALL</strain>
    </source>
</reference>
<feature type="chain" id="PRO_5020561633" description="BPTI/Kunitz inhibitor domain-containing protein" evidence="2">
    <location>
        <begin position="22"/>
        <end position="221"/>
    </location>
</feature>
<dbReference type="Proteomes" id="UP000298663">
    <property type="component" value="Unassembled WGS sequence"/>
</dbReference>
<sequence>MLLKSILCVVLFCLSATLLLAKEDHFKDVTKQKEHKNGTERTNPSHGKFHKNALKKQTPKKTPKKPAPKQLFAHHTQWNACFAFIQNDTNAGVFGFPTRSKCERTVSTMGNACMGPFDGFPPHAKNRRLVTPAMTCNDVLCPENTHYCAKGIVVACCNKQFDEFKKQAEADKCPDGKEAAGVGKGKNFKAIFGEKCEDLICGKKQKCHQVNRFFAKCCASK</sequence>
<organism evidence="3 4">
    <name type="scientific">Steinernema carpocapsae</name>
    <name type="common">Entomopathogenic nematode</name>
    <dbReference type="NCBI Taxonomy" id="34508"/>
    <lineage>
        <taxon>Eukaryota</taxon>
        <taxon>Metazoa</taxon>
        <taxon>Ecdysozoa</taxon>
        <taxon>Nematoda</taxon>
        <taxon>Chromadorea</taxon>
        <taxon>Rhabditida</taxon>
        <taxon>Tylenchina</taxon>
        <taxon>Panagrolaimomorpha</taxon>
        <taxon>Strongyloidoidea</taxon>
        <taxon>Steinernematidae</taxon>
        <taxon>Steinernema</taxon>
    </lineage>
</organism>
<evidence type="ECO:0000256" key="2">
    <source>
        <dbReference type="SAM" id="SignalP"/>
    </source>
</evidence>
<keyword evidence="2" id="KW-0732">Signal</keyword>
<evidence type="ECO:0000313" key="3">
    <source>
        <dbReference type="EMBL" id="TKR88118.1"/>
    </source>
</evidence>
<accession>A0A4U5NX34</accession>
<evidence type="ECO:0000313" key="4">
    <source>
        <dbReference type="Proteomes" id="UP000298663"/>
    </source>
</evidence>